<dbReference type="GO" id="GO:0000155">
    <property type="term" value="F:phosphorelay sensor kinase activity"/>
    <property type="evidence" value="ECO:0007669"/>
    <property type="project" value="InterPro"/>
</dbReference>
<evidence type="ECO:0000256" key="5">
    <source>
        <dbReference type="ARBA" id="ARBA00022777"/>
    </source>
</evidence>
<dbReference type="SMART" id="SM00091">
    <property type="entry name" value="PAS"/>
    <property type="match status" value="2"/>
</dbReference>
<dbReference type="PROSITE" id="PS50109">
    <property type="entry name" value="HIS_KIN"/>
    <property type="match status" value="1"/>
</dbReference>
<evidence type="ECO:0000256" key="1">
    <source>
        <dbReference type="ARBA" id="ARBA00000085"/>
    </source>
</evidence>
<evidence type="ECO:0000256" key="3">
    <source>
        <dbReference type="ARBA" id="ARBA00022553"/>
    </source>
</evidence>
<dbReference type="Gene3D" id="3.30.450.20">
    <property type="entry name" value="PAS domain"/>
    <property type="match status" value="2"/>
</dbReference>
<name>A0A4Q0XX27_9BACT</name>
<dbReference type="InterPro" id="IPR000700">
    <property type="entry name" value="PAS-assoc_C"/>
</dbReference>
<dbReference type="InterPro" id="IPR036890">
    <property type="entry name" value="HATPase_C_sf"/>
</dbReference>
<dbReference type="InterPro" id="IPR004358">
    <property type="entry name" value="Sig_transdc_His_kin-like_C"/>
</dbReference>
<dbReference type="PROSITE" id="PS50112">
    <property type="entry name" value="PAS"/>
    <property type="match status" value="2"/>
</dbReference>
<keyword evidence="3" id="KW-0597">Phosphoprotein</keyword>
<accession>A0A4Q0XX27</accession>
<protein>
    <recommendedName>
        <fullName evidence="2">histidine kinase</fullName>
        <ecNumber evidence="2">2.7.13.3</ecNumber>
    </recommendedName>
</protein>
<dbReference type="AlphaFoldDB" id="A0A4Q0XX27"/>
<dbReference type="STRING" id="877500.GCA_000935065_00894"/>
<feature type="domain" description="Histidine kinase" evidence="6">
    <location>
        <begin position="297"/>
        <end position="520"/>
    </location>
</feature>
<dbReference type="PANTHER" id="PTHR43304:SF1">
    <property type="entry name" value="PAC DOMAIN-CONTAINING PROTEIN"/>
    <property type="match status" value="1"/>
</dbReference>
<dbReference type="EC" id="2.7.13.3" evidence="2"/>
<feature type="domain" description="PAC" evidence="8">
    <location>
        <begin position="225"/>
        <end position="277"/>
    </location>
</feature>
<dbReference type="NCBIfam" id="TIGR00229">
    <property type="entry name" value="sensory_box"/>
    <property type="match status" value="2"/>
</dbReference>
<organism evidence="9 10">
    <name type="scientific">Halarcobacter anaerophilus</name>
    <dbReference type="NCBI Taxonomy" id="877500"/>
    <lineage>
        <taxon>Bacteria</taxon>
        <taxon>Pseudomonadati</taxon>
        <taxon>Campylobacterota</taxon>
        <taxon>Epsilonproteobacteria</taxon>
        <taxon>Campylobacterales</taxon>
        <taxon>Arcobacteraceae</taxon>
        <taxon>Halarcobacter</taxon>
    </lineage>
</organism>
<dbReference type="InterPro" id="IPR013767">
    <property type="entry name" value="PAS_fold"/>
</dbReference>
<proteinExistence type="predicted"/>
<dbReference type="CDD" id="cd00082">
    <property type="entry name" value="HisKA"/>
    <property type="match status" value="1"/>
</dbReference>
<dbReference type="InterPro" id="IPR000014">
    <property type="entry name" value="PAS"/>
</dbReference>
<feature type="domain" description="PAS" evidence="7">
    <location>
        <begin position="149"/>
        <end position="220"/>
    </location>
</feature>
<comment type="caution">
    <text evidence="9">The sequence shown here is derived from an EMBL/GenBank/DDBJ whole genome shotgun (WGS) entry which is preliminary data.</text>
</comment>
<sequence length="521" mass="60542">MDESKQNLEDNIIKQNKEIDTLNEYYSKLFEHTQVGIICLNPDGWFIKANQTFCNILGYTKEELQKLNFLEITYKDDIDKSVDLYNNVSENKKRSYNLEKRYIRKDGKLIWTEIFVNHITDKKGKFLYTLGVVTDISKRKGIQDTILEQTKTMQLYLDIVDVAIVVVNKQGNITLVNRKTCEILGFEEYSILGKNWFKNFISKDERMDQIKDFQDAIINKTDISEKIQYSVICSSGEKRTILWRRRYIYDEEKSIDGMISSGEDITELLKLEEEKRKNDELLFQQAKLASIAEMLRNIAHQWRQPLSTISTAASGMKMQKEMGILSDEDFDLGMSSIVGMTKYLSQTINDFQSFFKVDDINKEFTNEELFFKVENFILTTFKASNIELNIRAKEHFTITGSLNEMIKIIITLLNNARDAFAQKNLDKKAVFLESHLQKKSFSIIVKDNAGGIKEEIKNKIFEPYFTTKHQSLGTGIGLFMVKNVVENRLNGKIEVHNEEVSYKKVHRIGAVFKITVPIKKY</sequence>
<dbReference type="RefSeq" id="WP_129082598.1">
    <property type="nucleotide sequence ID" value="NZ_CP041070.1"/>
</dbReference>
<dbReference type="Pfam" id="PF13426">
    <property type="entry name" value="PAS_9"/>
    <property type="match status" value="1"/>
</dbReference>
<comment type="catalytic activity">
    <reaction evidence="1">
        <text>ATP + protein L-histidine = ADP + protein N-phospho-L-histidine.</text>
        <dbReference type="EC" id="2.7.13.3"/>
    </reaction>
</comment>
<dbReference type="OrthoDB" id="5365412at2"/>
<dbReference type="Proteomes" id="UP000290191">
    <property type="component" value="Unassembled WGS sequence"/>
</dbReference>
<dbReference type="InterPro" id="IPR005467">
    <property type="entry name" value="His_kinase_dom"/>
</dbReference>
<evidence type="ECO:0000256" key="4">
    <source>
        <dbReference type="ARBA" id="ARBA00022679"/>
    </source>
</evidence>
<dbReference type="InterPro" id="IPR035965">
    <property type="entry name" value="PAS-like_dom_sf"/>
</dbReference>
<dbReference type="InterPro" id="IPR003594">
    <property type="entry name" value="HATPase_dom"/>
</dbReference>
<feature type="domain" description="PAS" evidence="7">
    <location>
        <begin position="22"/>
        <end position="92"/>
    </location>
</feature>
<dbReference type="EMBL" id="PDKO01000010">
    <property type="protein sequence ID" value="RXJ62072.1"/>
    <property type="molecule type" value="Genomic_DNA"/>
</dbReference>
<evidence type="ECO:0000313" key="10">
    <source>
        <dbReference type="Proteomes" id="UP000290191"/>
    </source>
</evidence>
<dbReference type="PROSITE" id="PS50113">
    <property type="entry name" value="PAC"/>
    <property type="match status" value="2"/>
</dbReference>
<dbReference type="SUPFAM" id="SSF55874">
    <property type="entry name" value="ATPase domain of HSP90 chaperone/DNA topoisomerase II/histidine kinase"/>
    <property type="match status" value="1"/>
</dbReference>
<dbReference type="Gene3D" id="3.30.565.10">
    <property type="entry name" value="Histidine kinase-like ATPase, C-terminal domain"/>
    <property type="match status" value="1"/>
</dbReference>
<dbReference type="PRINTS" id="PR00344">
    <property type="entry name" value="BCTRLSENSOR"/>
</dbReference>
<dbReference type="Pfam" id="PF02518">
    <property type="entry name" value="HATPase_c"/>
    <property type="match status" value="1"/>
</dbReference>
<dbReference type="CDD" id="cd00130">
    <property type="entry name" value="PAS"/>
    <property type="match status" value="2"/>
</dbReference>
<dbReference type="InterPro" id="IPR003661">
    <property type="entry name" value="HisK_dim/P_dom"/>
</dbReference>
<reference evidence="9 10" key="1">
    <citation type="submission" date="2017-10" db="EMBL/GenBank/DDBJ databases">
        <title>Genomics of the genus Arcobacter.</title>
        <authorList>
            <person name="Perez-Cataluna A."/>
            <person name="Figueras M.J."/>
        </authorList>
    </citation>
    <scope>NUCLEOTIDE SEQUENCE [LARGE SCALE GENOMIC DNA]</scope>
    <source>
        <strain evidence="9 10">DSM 24636</strain>
    </source>
</reference>
<gene>
    <name evidence="9" type="ORF">CRV06_11615</name>
</gene>
<dbReference type="Gene3D" id="1.10.287.130">
    <property type="match status" value="1"/>
</dbReference>
<dbReference type="Pfam" id="PF00989">
    <property type="entry name" value="PAS"/>
    <property type="match status" value="1"/>
</dbReference>
<keyword evidence="4" id="KW-0808">Transferase</keyword>
<dbReference type="PANTHER" id="PTHR43304">
    <property type="entry name" value="PHYTOCHROME-LIKE PROTEIN CPH1"/>
    <property type="match status" value="1"/>
</dbReference>
<evidence type="ECO:0000259" key="8">
    <source>
        <dbReference type="PROSITE" id="PS50113"/>
    </source>
</evidence>
<evidence type="ECO:0000259" key="7">
    <source>
        <dbReference type="PROSITE" id="PS50112"/>
    </source>
</evidence>
<evidence type="ECO:0000256" key="2">
    <source>
        <dbReference type="ARBA" id="ARBA00012438"/>
    </source>
</evidence>
<dbReference type="GO" id="GO:0006355">
    <property type="term" value="P:regulation of DNA-templated transcription"/>
    <property type="evidence" value="ECO:0007669"/>
    <property type="project" value="InterPro"/>
</dbReference>
<evidence type="ECO:0000259" key="6">
    <source>
        <dbReference type="PROSITE" id="PS50109"/>
    </source>
</evidence>
<dbReference type="SMART" id="SM00086">
    <property type="entry name" value="PAC"/>
    <property type="match status" value="2"/>
</dbReference>
<dbReference type="InterPro" id="IPR001610">
    <property type="entry name" value="PAC"/>
</dbReference>
<dbReference type="InterPro" id="IPR052162">
    <property type="entry name" value="Sensor_kinase/Photoreceptor"/>
</dbReference>
<keyword evidence="10" id="KW-1185">Reference proteome</keyword>
<evidence type="ECO:0000313" key="9">
    <source>
        <dbReference type="EMBL" id="RXJ62072.1"/>
    </source>
</evidence>
<dbReference type="SMART" id="SM00387">
    <property type="entry name" value="HATPase_c"/>
    <property type="match status" value="1"/>
</dbReference>
<feature type="domain" description="PAC" evidence="8">
    <location>
        <begin position="96"/>
        <end position="148"/>
    </location>
</feature>
<dbReference type="InterPro" id="IPR036097">
    <property type="entry name" value="HisK_dim/P_sf"/>
</dbReference>
<dbReference type="SUPFAM" id="SSF47384">
    <property type="entry name" value="Homodimeric domain of signal transducing histidine kinase"/>
    <property type="match status" value="1"/>
</dbReference>
<keyword evidence="5" id="KW-0418">Kinase</keyword>
<dbReference type="SUPFAM" id="SSF55785">
    <property type="entry name" value="PYP-like sensor domain (PAS domain)"/>
    <property type="match status" value="2"/>
</dbReference>